<sequence>MCFVASWLVRPQDKTTVEEADQSLPGVRRLYIPRSTNPDVEREAPAIAGAQYIVADDWPYIFDGLLADAVWASGAGGSRRSTAEHGEGRPGASRAYAESNSNRNKCAFFLWAHSPLLRPTRLVKEKEAVDWSELWYYVFREIQRRGEFDSVILLAPDAHNRYHGGQRRLRSYAAWLARKTRLVLSTLLDNGASRASSRPKGTAEAKEGAHMWDDDLVTGRTHPRMHMHQRRLAARAPSKGPRAPRLEFSVTPEKELSTTSWQGRGKLHSGAVSESRQEEKRNAAWKEEGEKTGEEESMPQAAAPTATESQWLAPLARGSGPKCDSIDMFLLGKGLGGLALRLMAAPNEDIWTPDPSSAEEQEILQLHALLHHLLLPPSTGSPPTPTPTPTVRLRSVVTVQSLNAGLGARAEKKRNMFVEFLLRRLRGFARWLPVDSLNLMLGASFLKVVVHGDKDRLLCTLAQQEKQTYSYQHRMGSLLSLADSVIYYGHLGDKKWLPPASLLGIWDPVLLDSVGVDVVYHNHRHHNHYRFIDVARSPSNAKQAQDGNDRMRGPSKPDDSRVGAGLGASSRAAVPGAPAKRTRYSAVVPGALGATLEASKRLRGPGGSRSREGFPDTFDERGRRGSLFQSLYTDDIEARPTVPQFEKSLLLFDRSVCKVLPPDKLYETTLQLLELINEHQQPAPFVPLRFGRSTEYKTLYVDGENMQRLGFFYFGKKRTNFAVNKFGLLHAAVRSFQTRAVIEATEFDNDKSIPAEAWFIPAEHRKAKGPWTS</sequence>
<feature type="region of interest" description="Disordered" evidence="1">
    <location>
        <begin position="77"/>
        <end position="97"/>
    </location>
</feature>
<feature type="region of interest" description="Disordered" evidence="1">
    <location>
        <begin position="599"/>
        <end position="619"/>
    </location>
</feature>
<feature type="region of interest" description="Disordered" evidence="1">
    <location>
        <begin position="226"/>
        <end position="310"/>
    </location>
</feature>
<gene>
    <name evidence="2" type="ORF">BESB_065090</name>
</gene>
<dbReference type="GeneID" id="40311437"/>
<proteinExistence type="predicted"/>
<feature type="compositionally biased region" description="Basic and acidic residues" evidence="1">
    <location>
        <begin position="547"/>
        <end position="561"/>
    </location>
</feature>
<feature type="region of interest" description="Disordered" evidence="1">
    <location>
        <begin position="191"/>
        <end position="211"/>
    </location>
</feature>
<feature type="compositionally biased region" description="Basic and acidic residues" evidence="1">
    <location>
        <begin position="201"/>
        <end position="211"/>
    </location>
</feature>
<evidence type="ECO:0000313" key="2">
    <source>
        <dbReference type="EMBL" id="PFH34478.1"/>
    </source>
</evidence>
<name>A0A2A9M7M0_BESBE</name>
<comment type="caution">
    <text evidence="2">The sequence shown here is derived from an EMBL/GenBank/DDBJ whole genome shotgun (WGS) entry which is preliminary data.</text>
</comment>
<dbReference type="AlphaFoldDB" id="A0A2A9M7M0"/>
<dbReference type="Proteomes" id="UP000224006">
    <property type="component" value="Chromosome VI"/>
</dbReference>
<dbReference type="RefSeq" id="XP_029218487.1">
    <property type="nucleotide sequence ID" value="XM_029364904.1"/>
</dbReference>
<keyword evidence="3" id="KW-1185">Reference proteome</keyword>
<feature type="compositionally biased region" description="Basic and acidic residues" evidence="1">
    <location>
        <begin position="609"/>
        <end position="619"/>
    </location>
</feature>
<feature type="compositionally biased region" description="Polar residues" evidence="1">
    <location>
        <begin position="537"/>
        <end position="546"/>
    </location>
</feature>
<reference evidence="2 3" key="1">
    <citation type="submission" date="2017-09" db="EMBL/GenBank/DDBJ databases">
        <title>Genome sequencing of Besnoitia besnoiti strain Bb-Ger1.</title>
        <authorList>
            <person name="Schares G."/>
            <person name="Venepally P."/>
            <person name="Lorenzi H.A."/>
        </authorList>
    </citation>
    <scope>NUCLEOTIDE SEQUENCE [LARGE SCALE GENOMIC DNA]</scope>
    <source>
        <strain evidence="2 3">Bb-Ger1</strain>
    </source>
</reference>
<dbReference type="VEuPathDB" id="ToxoDB:BESB_065090"/>
<dbReference type="KEGG" id="bbes:BESB_065090"/>
<feature type="compositionally biased region" description="Basic and acidic residues" evidence="1">
    <location>
        <begin position="275"/>
        <end position="294"/>
    </location>
</feature>
<organism evidence="2 3">
    <name type="scientific">Besnoitia besnoiti</name>
    <name type="common">Apicomplexan protozoan</name>
    <dbReference type="NCBI Taxonomy" id="94643"/>
    <lineage>
        <taxon>Eukaryota</taxon>
        <taxon>Sar</taxon>
        <taxon>Alveolata</taxon>
        <taxon>Apicomplexa</taxon>
        <taxon>Conoidasida</taxon>
        <taxon>Coccidia</taxon>
        <taxon>Eucoccidiorida</taxon>
        <taxon>Eimeriorina</taxon>
        <taxon>Sarcocystidae</taxon>
        <taxon>Besnoitia</taxon>
    </lineage>
</organism>
<dbReference type="EMBL" id="NWUJ01000006">
    <property type="protein sequence ID" value="PFH34478.1"/>
    <property type="molecule type" value="Genomic_DNA"/>
</dbReference>
<dbReference type="OrthoDB" id="331411at2759"/>
<feature type="region of interest" description="Disordered" evidence="1">
    <location>
        <begin position="535"/>
        <end position="580"/>
    </location>
</feature>
<evidence type="ECO:0000256" key="1">
    <source>
        <dbReference type="SAM" id="MobiDB-lite"/>
    </source>
</evidence>
<protein>
    <submittedName>
        <fullName evidence="2">Uncharacterized protein</fullName>
    </submittedName>
</protein>
<evidence type="ECO:0000313" key="3">
    <source>
        <dbReference type="Proteomes" id="UP000224006"/>
    </source>
</evidence>
<accession>A0A2A9M7M0</accession>